<evidence type="ECO:0000313" key="1">
    <source>
        <dbReference type="EMBL" id="KAA8573145.1"/>
    </source>
</evidence>
<accession>A0A5M9K2L2</accession>
<keyword evidence="2" id="KW-1185">Reference proteome</keyword>
<gene>
    <name evidence="1" type="ORF">EYC84_003660</name>
</gene>
<name>A0A5M9K2L2_MONFR</name>
<sequence>MPASSVNIQKEGLVQLANRDFATRKFGDGTTIWIGTCRSSNRGFLKSNLKSNLIRSCIHLLFKTGCSRDAYVCTEYTTIPIRHHHHLDLTSLDPISNAAVYLDPIFICRN</sequence>
<proteinExistence type="predicted"/>
<dbReference type="Proteomes" id="UP000322873">
    <property type="component" value="Unassembled WGS sequence"/>
</dbReference>
<dbReference type="EMBL" id="VICG01000004">
    <property type="protein sequence ID" value="KAA8573145.1"/>
    <property type="molecule type" value="Genomic_DNA"/>
</dbReference>
<reference evidence="1 2" key="1">
    <citation type="submission" date="2019-06" db="EMBL/GenBank/DDBJ databases">
        <title>Genome Sequence of the Brown Rot Fungal Pathogen Monilinia fructicola.</title>
        <authorList>
            <person name="De Miccolis Angelini R.M."/>
            <person name="Landi L."/>
            <person name="Abate D."/>
            <person name="Pollastro S."/>
            <person name="Romanazzi G."/>
            <person name="Faretra F."/>
        </authorList>
    </citation>
    <scope>NUCLEOTIDE SEQUENCE [LARGE SCALE GENOMIC DNA]</scope>
    <source>
        <strain evidence="1 2">Mfrc123</strain>
    </source>
</reference>
<dbReference type="AlphaFoldDB" id="A0A5M9K2L2"/>
<organism evidence="1 2">
    <name type="scientific">Monilinia fructicola</name>
    <name type="common">Brown rot fungus</name>
    <name type="synonym">Ciboria fructicola</name>
    <dbReference type="NCBI Taxonomy" id="38448"/>
    <lineage>
        <taxon>Eukaryota</taxon>
        <taxon>Fungi</taxon>
        <taxon>Dikarya</taxon>
        <taxon>Ascomycota</taxon>
        <taxon>Pezizomycotina</taxon>
        <taxon>Leotiomycetes</taxon>
        <taxon>Helotiales</taxon>
        <taxon>Sclerotiniaceae</taxon>
        <taxon>Monilinia</taxon>
    </lineage>
</organism>
<comment type="caution">
    <text evidence="1">The sequence shown here is derived from an EMBL/GenBank/DDBJ whole genome shotgun (WGS) entry which is preliminary data.</text>
</comment>
<evidence type="ECO:0000313" key="2">
    <source>
        <dbReference type="Proteomes" id="UP000322873"/>
    </source>
</evidence>
<protein>
    <submittedName>
        <fullName evidence="1">Uncharacterized protein</fullName>
    </submittedName>
</protein>